<evidence type="ECO:0000313" key="5">
    <source>
        <dbReference type="EMBL" id="KAL5108528.1"/>
    </source>
</evidence>
<dbReference type="PRINTS" id="PR00318">
    <property type="entry name" value="GPROTEINA"/>
</dbReference>
<keyword evidence="6" id="KW-1185">Reference proteome</keyword>
<evidence type="ECO:0000256" key="3">
    <source>
        <dbReference type="ARBA" id="ARBA00023134"/>
    </source>
</evidence>
<evidence type="ECO:0000256" key="1">
    <source>
        <dbReference type="ARBA" id="ARBA00022723"/>
    </source>
</evidence>
<dbReference type="Pfam" id="PF00503">
    <property type="entry name" value="G-alpha"/>
    <property type="match status" value="1"/>
</dbReference>
<dbReference type="InterPro" id="IPR001019">
    <property type="entry name" value="Gprotein_alpha_su"/>
</dbReference>
<evidence type="ECO:0000313" key="6">
    <source>
        <dbReference type="Proteomes" id="UP001651158"/>
    </source>
</evidence>
<name>A0ABR4QFI2_9CEST</name>
<dbReference type="InterPro" id="IPR027417">
    <property type="entry name" value="P-loop_NTPase"/>
</dbReference>
<dbReference type="EMBL" id="JAKROA010000003">
    <property type="protein sequence ID" value="KAL5108528.1"/>
    <property type="molecule type" value="Genomic_DNA"/>
</dbReference>
<reference evidence="5 6" key="1">
    <citation type="journal article" date="2022" name="Front. Cell. Infect. Microbiol.">
        <title>The Genomes of Two Strains of Taenia crassiceps the Animal Model for the Study of Human Cysticercosis.</title>
        <authorList>
            <person name="Bobes R.J."/>
            <person name="Estrada K."/>
            <person name="Rios-Valencia D.G."/>
            <person name="Calderon-Gallegos A."/>
            <person name="de la Torre P."/>
            <person name="Carrero J.C."/>
            <person name="Sanchez-Flores A."/>
            <person name="Laclette J.P."/>
        </authorList>
    </citation>
    <scope>NUCLEOTIDE SEQUENCE [LARGE SCALE GENOMIC DNA]</scope>
    <source>
        <strain evidence="5">WFUcys</strain>
    </source>
</reference>
<keyword evidence="2" id="KW-0547">Nucleotide-binding</keyword>
<accession>A0ABR4QFI2</accession>
<keyword evidence="1" id="KW-0479">Metal-binding</keyword>
<gene>
    <name evidence="5" type="ORF">TcWFU_001746</name>
</gene>
<comment type="caution">
    <text evidence="5">The sequence shown here is derived from an EMBL/GenBank/DDBJ whole genome shotgun (WGS) entry which is preliminary data.</text>
</comment>
<dbReference type="SUPFAM" id="SSF52540">
    <property type="entry name" value="P-loop containing nucleoside triphosphate hydrolases"/>
    <property type="match status" value="1"/>
</dbReference>
<evidence type="ECO:0000256" key="2">
    <source>
        <dbReference type="ARBA" id="ARBA00022741"/>
    </source>
</evidence>
<dbReference type="Proteomes" id="UP001651158">
    <property type="component" value="Unassembled WGS sequence"/>
</dbReference>
<sequence>MNNLSCLFACKKARNGANSHSNCIDNQLSEENKRQLMTSSIVILGRNTLIAQEDAKLVFRNSDQLKRGIISPKMILALQQPNRILRDDFLPSNEDILHIKCGSCGVEEKIISRNGSYFRFIRVAMKRSSINKWVQFFEDVDAIIFITSLLDYDYYIDSDSKKVRLRDDMDYFAAICNSKWFTKCSTVFLILNKFDLFQQKLAITSLKTCFPDYKGTDNATEAAKFIQQRFEALNRCKTKRVYTQIMSIQSDVEAIHQLVDEVVQLTAKPSSQPM</sequence>
<evidence type="ECO:0000256" key="4">
    <source>
        <dbReference type="ARBA" id="ARBA00023224"/>
    </source>
</evidence>
<protein>
    <submittedName>
        <fullName evidence="5">Guanine nucleotide-binding protein G i subunit alpha</fullName>
    </submittedName>
</protein>
<dbReference type="PANTHER" id="PTHR10218:SF302">
    <property type="entry name" value="GUANINE NUCLEOTIDE-BINDING PROTEIN ALPHA-5 SUBUNIT"/>
    <property type="match status" value="1"/>
</dbReference>
<keyword evidence="4" id="KW-0807">Transducer</keyword>
<proteinExistence type="predicted"/>
<dbReference type="Gene3D" id="3.40.50.300">
    <property type="entry name" value="P-loop containing nucleotide triphosphate hydrolases"/>
    <property type="match status" value="1"/>
</dbReference>
<organism evidence="5 6">
    <name type="scientific">Taenia crassiceps</name>
    <dbReference type="NCBI Taxonomy" id="6207"/>
    <lineage>
        <taxon>Eukaryota</taxon>
        <taxon>Metazoa</taxon>
        <taxon>Spiralia</taxon>
        <taxon>Lophotrochozoa</taxon>
        <taxon>Platyhelminthes</taxon>
        <taxon>Cestoda</taxon>
        <taxon>Eucestoda</taxon>
        <taxon>Cyclophyllidea</taxon>
        <taxon>Taeniidae</taxon>
        <taxon>Taenia</taxon>
    </lineage>
</organism>
<dbReference type="PROSITE" id="PS51882">
    <property type="entry name" value="G_ALPHA"/>
    <property type="match status" value="1"/>
</dbReference>
<dbReference type="SMART" id="SM00275">
    <property type="entry name" value="G_alpha"/>
    <property type="match status" value="1"/>
</dbReference>
<dbReference type="PANTHER" id="PTHR10218">
    <property type="entry name" value="GTP-BINDING PROTEIN ALPHA SUBUNIT"/>
    <property type="match status" value="1"/>
</dbReference>
<keyword evidence="3" id="KW-0342">GTP-binding</keyword>